<comment type="caution">
    <text evidence="2">The sequence shown here is derived from an EMBL/GenBank/DDBJ whole genome shotgun (WGS) entry which is preliminary data.</text>
</comment>
<sequence length="162" mass="18282">MIWIITTGGTIEGLEYDNESENIVAPVSIKNLLKKTKCSVEYEIDNAFSKDSRFITQVDRELLSTKVKAANSEHILITHGTLTMVETAEYLGKLDMNKTIVLVGAFILATKKDTDAPANLDFAIAALQRLEKGVYIAMNEKVLRWDKVKKNIVQNRFEEKMD</sequence>
<dbReference type="PROSITE" id="PS51732">
    <property type="entry name" value="ASN_GLN_ASE_3"/>
    <property type="match status" value="1"/>
</dbReference>
<reference evidence="3" key="1">
    <citation type="journal article" date="2019" name="Int. J. Syst. Evol. Microbiol.">
        <title>The Global Catalogue of Microorganisms (GCM) 10K type strain sequencing project: providing services to taxonomists for standard genome sequencing and annotation.</title>
        <authorList>
            <consortium name="The Broad Institute Genomics Platform"/>
            <consortium name="The Broad Institute Genome Sequencing Center for Infectious Disease"/>
            <person name="Wu L."/>
            <person name="Ma J."/>
        </authorList>
    </citation>
    <scope>NUCLEOTIDE SEQUENCE [LARGE SCALE GENOMIC DNA]</scope>
    <source>
        <strain evidence="3">CCUG 61948</strain>
    </source>
</reference>
<dbReference type="Proteomes" id="UP001597012">
    <property type="component" value="Unassembled WGS sequence"/>
</dbReference>
<dbReference type="InterPro" id="IPR037152">
    <property type="entry name" value="L-asparaginase_N_sf"/>
</dbReference>
<dbReference type="InterPro" id="IPR036152">
    <property type="entry name" value="Asp/glu_Ase-like_sf"/>
</dbReference>
<dbReference type="SUPFAM" id="SSF53774">
    <property type="entry name" value="Glutaminase/Asparaginase"/>
    <property type="match status" value="1"/>
</dbReference>
<dbReference type="GO" id="GO:0004067">
    <property type="term" value="F:asparaginase activity"/>
    <property type="evidence" value="ECO:0007669"/>
    <property type="project" value="UniProtKB-EC"/>
</dbReference>
<evidence type="ECO:0000313" key="2">
    <source>
        <dbReference type="EMBL" id="MFD0798499.1"/>
    </source>
</evidence>
<evidence type="ECO:0000313" key="3">
    <source>
        <dbReference type="Proteomes" id="UP001597012"/>
    </source>
</evidence>
<dbReference type="Pfam" id="PF00710">
    <property type="entry name" value="Asparaginase"/>
    <property type="match status" value="1"/>
</dbReference>
<dbReference type="RefSeq" id="WP_379935271.1">
    <property type="nucleotide sequence ID" value="NZ_JBHTHY010000011.1"/>
</dbReference>
<dbReference type="PIRSF" id="PIRSF500176">
    <property type="entry name" value="L_ASNase"/>
    <property type="match status" value="1"/>
</dbReference>
<dbReference type="EMBL" id="JBHTHY010000011">
    <property type="protein sequence ID" value="MFD0798499.1"/>
    <property type="molecule type" value="Genomic_DNA"/>
</dbReference>
<keyword evidence="3" id="KW-1185">Reference proteome</keyword>
<dbReference type="PIRSF" id="PIRSF001220">
    <property type="entry name" value="L-ASNase_gatD"/>
    <property type="match status" value="1"/>
</dbReference>
<dbReference type="InterPro" id="IPR006034">
    <property type="entry name" value="Asparaginase/glutaminase-like"/>
</dbReference>
<evidence type="ECO:0000259" key="1">
    <source>
        <dbReference type="Pfam" id="PF00710"/>
    </source>
</evidence>
<dbReference type="EC" id="3.5.1.1" evidence="2"/>
<accession>A0ABW3B733</accession>
<proteinExistence type="predicted"/>
<protein>
    <submittedName>
        <fullName evidence="2">Asparaginase domain-containing protein</fullName>
        <ecNumber evidence="2">3.5.1.1</ecNumber>
    </submittedName>
</protein>
<feature type="domain" description="L-asparaginase N-terminal" evidence="1">
    <location>
        <begin position="2"/>
        <end position="151"/>
    </location>
</feature>
<keyword evidence="2" id="KW-0378">Hydrolase</keyword>
<dbReference type="Gene3D" id="3.40.50.1170">
    <property type="entry name" value="L-asparaginase, N-terminal domain"/>
    <property type="match status" value="1"/>
</dbReference>
<name>A0ABW3B733_9FLAO</name>
<dbReference type="InterPro" id="IPR027474">
    <property type="entry name" value="L-asparaginase_N"/>
</dbReference>
<gene>
    <name evidence="2" type="ORF">ACFQZJ_13585</name>
</gene>
<dbReference type="PRINTS" id="PR00139">
    <property type="entry name" value="ASNGLNASE"/>
</dbReference>
<organism evidence="2 3">
    <name type="scientific">Maribacter chungangensis</name>
    <dbReference type="NCBI Taxonomy" id="1069117"/>
    <lineage>
        <taxon>Bacteria</taxon>
        <taxon>Pseudomonadati</taxon>
        <taxon>Bacteroidota</taxon>
        <taxon>Flavobacteriia</taxon>
        <taxon>Flavobacteriales</taxon>
        <taxon>Flavobacteriaceae</taxon>
        <taxon>Maribacter</taxon>
    </lineage>
</organism>